<gene>
    <name evidence="1" type="ORF">F4692_002393</name>
</gene>
<proteinExistence type="predicted"/>
<reference evidence="1 2" key="1">
    <citation type="submission" date="2020-07" db="EMBL/GenBank/DDBJ databases">
        <authorList>
            <person name="Partida-Martinez L."/>
            <person name="Huntemann M."/>
            <person name="Clum A."/>
            <person name="Wang J."/>
            <person name="Palaniappan K."/>
            <person name="Ritter S."/>
            <person name="Chen I.-M."/>
            <person name="Stamatis D."/>
            <person name="Reddy T."/>
            <person name="O'Malley R."/>
            <person name="Daum C."/>
            <person name="Shapiro N."/>
            <person name="Ivanova N."/>
            <person name="Kyrpides N."/>
            <person name="Woyke T."/>
        </authorList>
    </citation>
    <scope>NUCLEOTIDE SEQUENCE [LARGE SCALE GENOMIC DNA]</scope>
    <source>
        <strain evidence="1 2">AT2.17</strain>
    </source>
</reference>
<dbReference type="AlphaFoldDB" id="A0A7Y9H3M0"/>
<protein>
    <recommendedName>
        <fullName evidence="3">ESX-1 secretion-associated protein</fullName>
    </recommendedName>
</protein>
<evidence type="ECO:0000313" key="2">
    <source>
        <dbReference type="Proteomes" id="UP000549911"/>
    </source>
</evidence>
<dbReference type="EMBL" id="JACCBW010000002">
    <property type="protein sequence ID" value="NYE37260.1"/>
    <property type="molecule type" value="Genomic_DNA"/>
</dbReference>
<organism evidence="1 2">
    <name type="scientific">Nocardioides cavernae</name>
    <dbReference type="NCBI Taxonomy" id="1921566"/>
    <lineage>
        <taxon>Bacteria</taxon>
        <taxon>Bacillati</taxon>
        <taxon>Actinomycetota</taxon>
        <taxon>Actinomycetes</taxon>
        <taxon>Propionibacteriales</taxon>
        <taxon>Nocardioidaceae</taxon>
        <taxon>Nocardioides</taxon>
    </lineage>
</organism>
<accession>A0A7Y9H3M0</accession>
<dbReference type="Proteomes" id="UP000549911">
    <property type="component" value="Unassembled WGS sequence"/>
</dbReference>
<keyword evidence="2" id="KW-1185">Reference proteome</keyword>
<comment type="caution">
    <text evidence="1">The sequence shown here is derived from an EMBL/GenBank/DDBJ whole genome shotgun (WGS) entry which is preliminary data.</text>
</comment>
<dbReference type="RefSeq" id="WP_179619826.1">
    <property type="nucleotide sequence ID" value="NZ_JACCBW010000002.1"/>
</dbReference>
<reference evidence="1 2" key="2">
    <citation type="submission" date="2020-08" db="EMBL/GenBank/DDBJ databases">
        <title>The Agave Microbiome: Exploring the role of microbial communities in plant adaptations to desert environments.</title>
        <authorList>
            <person name="Partida-Martinez L.P."/>
        </authorList>
    </citation>
    <scope>NUCLEOTIDE SEQUENCE [LARGE SCALE GENOMIC DNA]</scope>
    <source>
        <strain evidence="1 2">AT2.17</strain>
    </source>
</reference>
<evidence type="ECO:0000313" key="1">
    <source>
        <dbReference type="EMBL" id="NYE37260.1"/>
    </source>
</evidence>
<name>A0A7Y9H3M0_9ACTN</name>
<sequence>MSEIAIKMETIYHVAHDVLPEKATLFAGRASDVTEAIEPVLAQVALAGNHAIASDLGSLSVEIFAHLRELVRTFNDSATALDRIADDFVAVDDAARLWFEGQQQYVGDPDLPAEPTAPEV</sequence>
<evidence type="ECO:0008006" key="3">
    <source>
        <dbReference type="Google" id="ProtNLM"/>
    </source>
</evidence>